<dbReference type="KEGG" id="abri:DFR85_04040"/>
<keyword evidence="2" id="KW-1185">Reference proteome</keyword>
<accession>A0A2U9ID19</accession>
<sequence length="176" mass="19826">MGKSVLYKKLHFNLISMNKNILVPLIVGVLVATTALAAEELTGYLANLQFNVENNPSEVYTANIDLGTIYPNEFNNYTESTSMTIRQAGVYSITVLNNSVIQNVFTWFNITISILNGTAQMKYHIIDGNGINYPNNVTIYLNPGTYNVEVSIRYQVLPYPETISYDNPILAVYYQY</sequence>
<dbReference type="RefSeq" id="WP_110269796.1">
    <property type="nucleotide sequence ID" value="NZ_CP029289.2"/>
</dbReference>
<proteinExistence type="predicted"/>
<gene>
    <name evidence="1" type="ORF">DFR85_04040</name>
</gene>
<evidence type="ECO:0000313" key="1">
    <source>
        <dbReference type="EMBL" id="AWR93912.1"/>
    </source>
</evidence>
<dbReference type="Proteomes" id="UP000248044">
    <property type="component" value="Chromosome"/>
</dbReference>
<protein>
    <submittedName>
        <fullName evidence="1">Uncharacterized protein</fullName>
    </submittedName>
</protein>
<reference evidence="1 2" key="1">
    <citation type="submission" date="2018-05" db="EMBL/GenBank/DDBJ databases">
        <title>Complete Genome Sequences of Extremely Thermoacidophilic, Metal-Mobilizing Type-Strain Members of the Archaeal Family Sulfolobaceae: Acidianus brierleyi DSM-1651T, Acidianus sulfidivorans DSM-18786T, Metallosphaera hakonensis DSM-7519T, and Metallosphaera prunae DSM-10039T.</title>
        <authorList>
            <person name="Counts J.A."/>
            <person name="Kelly R.M."/>
        </authorList>
    </citation>
    <scope>NUCLEOTIDE SEQUENCE [LARGE SCALE GENOMIC DNA]</scope>
    <source>
        <strain evidence="1 2">DSM 1651</strain>
    </source>
</reference>
<evidence type="ECO:0000313" key="2">
    <source>
        <dbReference type="Proteomes" id="UP000248044"/>
    </source>
</evidence>
<dbReference type="GeneID" id="36831298"/>
<name>A0A2U9ID19_9CREN</name>
<dbReference type="AlphaFoldDB" id="A0A2U9ID19"/>
<organism evidence="1 2">
    <name type="scientific">Acidianus brierleyi</name>
    <dbReference type="NCBI Taxonomy" id="41673"/>
    <lineage>
        <taxon>Archaea</taxon>
        <taxon>Thermoproteota</taxon>
        <taxon>Thermoprotei</taxon>
        <taxon>Sulfolobales</taxon>
        <taxon>Sulfolobaceae</taxon>
        <taxon>Acidianus</taxon>
    </lineage>
</organism>
<dbReference type="EMBL" id="CP029289">
    <property type="protein sequence ID" value="AWR93912.1"/>
    <property type="molecule type" value="Genomic_DNA"/>
</dbReference>